<dbReference type="PROSITE" id="PS51708">
    <property type="entry name" value="CHAD"/>
    <property type="match status" value="1"/>
</dbReference>
<dbReference type="RefSeq" id="WP_379954124.1">
    <property type="nucleotide sequence ID" value="NZ_JAUYVI010000001.1"/>
</dbReference>
<dbReference type="PANTHER" id="PTHR39569">
    <property type="entry name" value="INORGANIC TRIPHOSPHATASE"/>
    <property type="match status" value="1"/>
</dbReference>
<dbReference type="Gene3D" id="1.40.20.10">
    <property type="entry name" value="CHAD domain"/>
    <property type="match status" value="1"/>
</dbReference>
<dbReference type="PROSITE" id="PS51707">
    <property type="entry name" value="CYTH"/>
    <property type="match status" value="1"/>
</dbReference>
<reference evidence="4" key="1">
    <citation type="submission" date="2023-08" db="EMBL/GenBank/DDBJ databases">
        <title>Rhodospirillaceae gen. nov., a novel taxon isolated from the Yangtze River Yuezi River estuary sludge.</title>
        <authorList>
            <person name="Ruan L."/>
        </authorList>
    </citation>
    <scope>NUCLEOTIDE SEQUENCE [LARGE SCALE GENOMIC DNA]</scope>
    <source>
        <strain evidence="4">R-7</strain>
    </source>
</reference>
<dbReference type="InterPro" id="IPR023577">
    <property type="entry name" value="CYTH_domain"/>
</dbReference>
<dbReference type="SMART" id="SM01118">
    <property type="entry name" value="CYTH"/>
    <property type="match status" value="1"/>
</dbReference>
<organism evidence="3 4">
    <name type="scientific">Dongia sedimenti</name>
    <dbReference type="NCBI Taxonomy" id="3064282"/>
    <lineage>
        <taxon>Bacteria</taxon>
        <taxon>Pseudomonadati</taxon>
        <taxon>Pseudomonadota</taxon>
        <taxon>Alphaproteobacteria</taxon>
        <taxon>Rhodospirillales</taxon>
        <taxon>Dongiaceae</taxon>
        <taxon>Dongia</taxon>
    </lineage>
</organism>
<gene>
    <name evidence="3" type="ORF">Q8A70_03585</name>
</gene>
<name>A0ABU0YJ24_9PROT</name>
<dbReference type="InterPro" id="IPR039013">
    <property type="entry name" value="YgiF"/>
</dbReference>
<feature type="domain" description="CHAD" evidence="2">
    <location>
        <begin position="236"/>
        <end position="525"/>
    </location>
</feature>
<dbReference type="SUPFAM" id="SSF55154">
    <property type="entry name" value="CYTH-like phosphatases"/>
    <property type="match status" value="1"/>
</dbReference>
<dbReference type="InterPro" id="IPR007899">
    <property type="entry name" value="CHAD_dom"/>
</dbReference>
<dbReference type="InterPro" id="IPR033469">
    <property type="entry name" value="CYTH-like_dom_sf"/>
</dbReference>
<evidence type="ECO:0000313" key="4">
    <source>
        <dbReference type="Proteomes" id="UP001230156"/>
    </source>
</evidence>
<evidence type="ECO:0000259" key="1">
    <source>
        <dbReference type="PROSITE" id="PS51707"/>
    </source>
</evidence>
<dbReference type="Pfam" id="PF01928">
    <property type="entry name" value="CYTH"/>
    <property type="match status" value="1"/>
</dbReference>
<dbReference type="Pfam" id="PF05235">
    <property type="entry name" value="CHAD"/>
    <property type="match status" value="1"/>
</dbReference>
<keyword evidence="4" id="KW-1185">Reference proteome</keyword>
<dbReference type="EMBL" id="JAUYVI010000001">
    <property type="protein sequence ID" value="MDQ7246728.1"/>
    <property type="molecule type" value="Genomic_DNA"/>
</dbReference>
<feature type="domain" description="CYTH" evidence="1">
    <location>
        <begin position="24"/>
        <end position="221"/>
    </location>
</feature>
<dbReference type="Proteomes" id="UP001230156">
    <property type="component" value="Unassembled WGS sequence"/>
</dbReference>
<evidence type="ECO:0000313" key="3">
    <source>
        <dbReference type="EMBL" id="MDQ7246728.1"/>
    </source>
</evidence>
<dbReference type="SMART" id="SM00880">
    <property type="entry name" value="CHAD"/>
    <property type="match status" value="1"/>
</dbReference>
<sequence length="535" mass="59710">MLLPPDTAAGILRRPALRNLFAAAPEAVTTAVSAPEPDAETHLPGLHRSKLESTYYDTPDQWLSGHRMALRVRRIGRKRVQTLKAPVPGPGGLQNFQEIEAEIAADRPQLAAVTDAKLSRRLERENVWRRLRPVFETRFHRSAFLTERGDSKIEVALDLGSIIAGGRRLPIAEIELELKSGDAGALYELAEQLALQLSEDFPVRLGAETKAGRGYALASGQEPVPNKATPISLAPELSTEDAFVAIVNNCLDQLRANEEAVLSTEDDEAIHQFRVALRRLRAIVSAYRDLVDDDVQAMISIDLRWMQRQFGPARDLDVLIAETLQPIHNRLKGQAAFDQLIETAQTARTEARRTAHLAIENPRYVSMLIQFYRHLHSGDWRRASARARLGAPVGDFARPLLQSRHKRLMKLGARYQALPEPELHRLRILAKKMRYGAEAFHSLYKPKAAKKYIASLAAIQDSLGSLNDAFVSRQLLSGLAQRLVLERGMAAADANLLQGLVLGWQTARIDRDLGGFEDVWRNFADEKRFWNGAKG</sequence>
<dbReference type="PANTHER" id="PTHR39569:SF1">
    <property type="entry name" value="INORGANIC TRIPHOSPHATASE"/>
    <property type="match status" value="1"/>
</dbReference>
<protein>
    <submittedName>
        <fullName evidence="3">CHAD domain-containing protein</fullName>
    </submittedName>
</protein>
<accession>A0ABU0YJ24</accession>
<dbReference type="Gene3D" id="2.40.320.10">
    <property type="entry name" value="Hypothetical Protein Pfu-838710-001"/>
    <property type="match status" value="1"/>
</dbReference>
<evidence type="ECO:0000259" key="2">
    <source>
        <dbReference type="PROSITE" id="PS51708"/>
    </source>
</evidence>
<dbReference type="InterPro" id="IPR038186">
    <property type="entry name" value="CHAD_dom_sf"/>
</dbReference>
<dbReference type="CDD" id="cd07756">
    <property type="entry name" value="CYTH-like_Pase_CHAD"/>
    <property type="match status" value="1"/>
</dbReference>
<proteinExistence type="predicted"/>
<comment type="caution">
    <text evidence="3">The sequence shown here is derived from an EMBL/GenBank/DDBJ whole genome shotgun (WGS) entry which is preliminary data.</text>
</comment>